<reference evidence="3" key="2">
    <citation type="journal article" date="2017" name="Nat. Plants">
        <title>The Aegilops tauschii genome reveals multiple impacts of transposons.</title>
        <authorList>
            <person name="Zhao G."/>
            <person name="Zou C."/>
            <person name="Li K."/>
            <person name="Wang K."/>
            <person name="Li T."/>
            <person name="Gao L."/>
            <person name="Zhang X."/>
            <person name="Wang H."/>
            <person name="Yang Z."/>
            <person name="Liu X."/>
            <person name="Jiang W."/>
            <person name="Mao L."/>
            <person name="Kong X."/>
            <person name="Jiao Y."/>
            <person name="Jia J."/>
        </authorList>
    </citation>
    <scope>NUCLEOTIDE SEQUENCE [LARGE SCALE GENOMIC DNA]</scope>
    <source>
        <strain evidence="3">cv. AL8/78</strain>
    </source>
</reference>
<evidence type="ECO:0000256" key="1">
    <source>
        <dbReference type="SAM" id="MobiDB-lite"/>
    </source>
</evidence>
<reference evidence="3" key="1">
    <citation type="journal article" date="2014" name="Science">
        <title>Ancient hybridizations among the ancestral genomes of bread wheat.</title>
        <authorList>
            <consortium name="International Wheat Genome Sequencing Consortium,"/>
            <person name="Marcussen T."/>
            <person name="Sandve S.R."/>
            <person name="Heier L."/>
            <person name="Spannagl M."/>
            <person name="Pfeifer M."/>
            <person name="Jakobsen K.S."/>
            <person name="Wulff B.B."/>
            <person name="Steuernagel B."/>
            <person name="Mayer K.F."/>
            <person name="Olsen O.A."/>
        </authorList>
    </citation>
    <scope>NUCLEOTIDE SEQUENCE [LARGE SCALE GENOMIC DNA]</scope>
    <source>
        <strain evidence="3">cv. AL8/78</strain>
    </source>
</reference>
<keyword evidence="3" id="KW-1185">Reference proteome</keyword>
<dbReference type="AlphaFoldDB" id="A0A453G5L7"/>
<feature type="region of interest" description="Disordered" evidence="1">
    <location>
        <begin position="1"/>
        <end position="50"/>
    </location>
</feature>
<dbReference type="Gramene" id="AET3Gv20888700.14">
    <property type="protein sequence ID" value="AET3Gv20888700.14"/>
    <property type="gene ID" value="AET3Gv20888700"/>
</dbReference>
<evidence type="ECO:0000313" key="2">
    <source>
        <dbReference type="EnsemblPlants" id="AET3Gv20888700.14"/>
    </source>
</evidence>
<dbReference type="Proteomes" id="UP000015105">
    <property type="component" value="Chromosome 3D"/>
</dbReference>
<dbReference type="EnsemblPlants" id="AET3Gv20888700.14">
    <property type="protein sequence ID" value="AET3Gv20888700.14"/>
    <property type="gene ID" value="AET3Gv20888700"/>
</dbReference>
<reference evidence="2" key="3">
    <citation type="journal article" date="2017" name="Nature">
        <title>Genome sequence of the progenitor of the wheat D genome Aegilops tauschii.</title>
        <authorList>
            <person name="Luo M.C."/>
            <person name="Gu Y.Q."/>
            <person name="Puiu D."/>
            <person name="Wang H."/>
            <person name="Twardziok S.O."/>
            <person name="Deal K.R."/>
            <person name="Huo N."/>
            <person name="Zhu T."/>
            <person name="Wang L."/>
            <person name="Wang Y."/>
            <person name="McGuire P.E."/>
            <person name="Liu S."/>
            <person name="Long H."/>
            <person name="Ramasamy R.K."/>
            <person name="Rodriguez J.C."/>
            <person name="Van S.L."/>
            <person name="Yuan L."/>
            <person name="Wang Z."/>
            <person name="Xia Z."/>
            <person name="Xiao L."/>
            <person name="Anderson O.D."/>
            <person name="Ouyang S."/>
            <person name="Liang Y."/>
            <person name="Zimin A.V."/>
            <person name="Pertea G."/>
            <person name="Qi P."/>
            <person name="Bennetzen J.L."/>
            <person name="Dai X."/>
            <person name="Dawson M.W."/>
            <person name="Muller H.G."/>
            <person name="Kugler K."/>
            <person name="Rivarola-Duarte L."/>
            <person name="Spannagl M."/>
            <person name="Mayer K.F.X."/>
            <person name="Lu F.H."/>
            <person name="Bevan M.W."/>
            <person name="Leroy P."/>
            <person name="Li P."/>
            <person name="You F.M."/>
            <person name="Sun Q."/>
            <person name="Liu Z."/>
            <person name="Lyons E."/>
            <person name="Wicker T."/>
            <person name="Salzberg S.L."/>
            <person name="Devos K.M."/>
            <person name="Dvorak J."/>
        </authorList>
    </citation>
    <scope>NUCLEOTIDE SEQUENCE [LARGE SCALE GENOMIC DNA]</scope>
    <source>
        <strain evidence="2">cv. AL8/78</strain>
    </source>
</reference>
<reference evidence="2" key="5">
    <citation type="journal article" date="2021" name="G3 (Bethesda)">
        <title>Aegilops tauschii genome assembly Aet v5.0 features greater sequence contiguity and improved annotation.</title>
        <authorList>
            <person name="Wang L."/>
            <person name="Zhu T."/>
            <person name="Rodriguez J.C."/>
            <person name="Deal K.R."/>
            <person name="Dubcovsky J."/>
            <person name="McGuire P.E."/>
            <person name="Lux T."/>
            <person name="Spannagl M."/>
            <person name="Mayer K.F.X."/>
            <person name="Baldrich P."/>
            <person name="Meyers B.C."/>
            <person name="Huo N."/>
            <person name="Gu Y.Q."/>
            <person name="Zhou H."/>
            <person name="Devos K.M."/>
            <person name="Bennetzen J.L."/>
            <person name="Unver T."/>
            <person name="Budak H."/>
            <person name="Gulick P.J."/>
            <person name="Galiba G."/>
            <person name="Kalapos B."/>
            <person name="Nelson D.R."/>
            <person name="Li P."/>
            <person name="You F.M."/>
            <person name="Luo M.C."/>
            <person name="Dvorak J."/>
        </authorList>
    </citation>
    <scope>NUCLEOTIDE SEQUENCE [LARGE SCALE GENOMIC DNA]</scope>
    <source>
        <strain evidence="2">cv. AL8/78</strain>
    </source>
</reference>
<accession>A0A453G5L7</accession>
<proteinExistence type="predicted"/>
<evidence type="ECO:0000313" key="3">
    <source>
        <dbReference type="Proteomes" id="UP000015105"/>
    </source>
</evidence>
<organism evidence="2 3">
    <name type="scientific">Aegilops tauschii subsp. strangulata</name>
    <name type="common">Goatgrass</name>
    <dbReference type="NCBI Taxonomy" id="200361"/>
    <lineage>
        <taxon>Eukaryota</taxon>
        <taxon>Viridiplantae</taxon>
        <taxon>Streptophyta</taxon>
        <taxon>Embryophyta</taxon>
        <taxon>Tracheophyta</taxon>
        <taxon>Spermatophyta</taxon>
        <taxon>Magnoliopsida</taxon>
        <taxon>Liliopsida</taxon>
        <taxon>Poales</taxon>
        <taxon>Poaceae</taxon>
        <taxon>BOP clade</taxon>
        <taxon>Pooideae</taxon>
        <taxon>Triticodae</taxon>
        <taxon>Triticeae</taxon>
        <taxon>Triticinae</taxon>
        <taxon>Aegilops</taxon>
    </lineage>
</organism>
<name>A0A453G5L7_AEGTS</name>
<sequence>MYSWQVQLVAQYPQPPPPQPPQQYRESARDKKRWGFGRSRQHADPAPLMSIPLYRQPSSIEKILGDAEMERQYYARPP</sequence>
<protein>
    <submittedName>
        <fullName evidence="2">Uncharacterized protein</fullName>
    </submittedName>
</protein>
<reference evidence="2" key="4">
    <citation type="submission" date="2019-03" db="UniProtKB">
        <authorList>
            <consortium name="EnsemblPlants"/>
        </authorList>
    </citation>
    <scope>IDENTIFICATION</scope>
</reference>